<comment type="caution">
    <text evidence="5">The sequence shown here is derived from an EMBL/GenBank/DDBJ whole genome shotgun (WGS) entry which is preliminary data.</text>
</comment>
<dbReference type="NCBIfam" id="TIGR02772">
    <property type="entry name" value="Ku_bact"/>
    <property type="match status" value="1"/>
</dbReference>
<dbReference type="GO" id="GO:0006310">
    <property type="term" value="P:DNA recombination"/>
    <property type="evidence" value="ECO:0007669"/>
    <property type="project" value="UniProtKB-KW"/>
</dbReference>
<dbReference type="Pfam" id="PF02735">
    <property type="entry name" value="Ku"/>
    <property type="match status" value="1"/>
</dbReference>
<evidence type="ECO:0000313" key="5">
    <source>
        <dbReference type="EMBL" id="MBI2678700.1"/>
    </source>
</evidence>
<keyword evidence="2" id="KW-0234">DNA repair</keyword>
<dbReference type="PIRSF" id="PIRSF006493">
    <property type="entry name" value="Prok_Ku"/>
    <property type="match status" value="1"/>
</dbReference>
<evidence type="ECO:0000256" key="2">
    <source>
        <dbReference type="HAMAP-Rule" id="MF_01875"/>
    </source>
</evidence>
<sequence>MAASVWTGYLTFGLISMPVRLFSGARGSRVSFNMLHREDHARVRQQMVCSEDGKVISRDEIVKGYEFRKGEYVVIEPDEIKKIEPKTAKAMEILEFVPAGQIDPLYFESSYYLMPEEAGKRPYALLQKALEESEYVAIAKLAMHNREYTVFLRPYKHGMMLHTMYYKDEVREVEGFDDATKDVQVKEAEVKVAHQLIEALAADWDPKKYYDTFEENLKQLIKARLEGKEVIPIDRAAKPGKVVDLMAALKQSLDQMEKKKPQRVEAAQAESSVKLRSVAKKRAKG</sequence>
<gene>
    <name evidence="2" type="primary">ku</name>
    <name evidence="5" type="ORF">HYX28_07940</name>
</gene>
<name>A0A932ERB5_9BACT</name>
<accession>A0A932ERB5</accession>
<dbReference type="AlphaFoldDB" id="A0A932ERB5"/>
<reference evidence="5" key="1">
    <citation type="submission" date="2020-07" db="EMBL/GenBank/DDBJ databases">
        <title>Huge and variable diversity of episymbiotic CPR bacteria and DPANN archaea in groundwater ecosystems.</title>
        <authorList>
            <person name="He C.Y."/>
            <person name="Keren R."/>
            <person name="Whittaker M."/>
            <person name="Farag I.F."/>
            <person name="Doudna J."/>
            <person name="Cate J.H.D."/>
            <person name="Banfield J.F."/>
        </authorList>
    </citation>
    <scope>NUCLEOTIDE SEQUENCE</scope>
    <source>
        <strain evidence="5">NC_groundwater_580_Pr5_B-0.1um_64_19</strain>
    </source>
</reference>
<protein>
    <recommendedName>
        <fullName evidence="2">Non-homologous end joining protein Ku</fullName>
    </recommendedName>
</protein>
<evidence type="ECO:0000313" key="6">
    <source>
        <dbReference type="Proteomes" id="UP000779809"/>
    </source>
</evidence>
<evidence type="ECO:0000256" key="1">
    <source>
        <dbReference type="ARBA" id="ARBA00023125"/>
    </source>
</evidence>
<keyword evidence="2" id="KW-0233">DNA recombination</keyword>
<dbReference type="SUPFAM" id="SSF100939">
    <property type="entry name" value="SPOC domain-like"/>
    <property type="match status" value="1"/>
</dbReference>
<dbReference type="EMBL" id="JACPNR010000009">
    <property type="protein sequence ID" value="MBI2678700.1"/>
    <property type="molecule type" value="Genomic_DNA"/>
</dbReference>
<comment type="function">
    <text evidence="2">With LigD forms a non-homologous end joining (NHEJ) DNA repair enzyme, which repairs dsDNA breaks with reduced fidelity. Binds linear dsDNA with 5'- and 3'- overhangs but not closed circular dsDNA nor ssDNA. Recruits and stimulates the ligase activity of LigD.</text>
</comment>
<dbReference type="InterPro" id="IPR009187">
    <property type="entry name" value="Prok_Ku"/>
</dbReference>
<feature type="domain" description="Ku" evidence="4">
    <location>
        <begin position="53"/>
        <end position="181"/>
    </location>
</feature>
<dbReference type="HAMAP" id="MF_01875">
    <property type="entry name" value="Prokaryotic_Ku"/>
    <property type="match status" value="1"/>
</dbReference>
<comment type="subunit">
    <text evidence="2">Homodimer. Interacts with LigD.</text>
</comment>
<dbReference type="SMART" id="SM00559">
    <property type="entry name" value="Ku78"/>
    <property type="match status" value="1"/>
</dbReference>
<feature type="region of interest" description="Disordered" evidence="3">
    <location>
        <begin position="256"/>
        <end position="285"/>
    </location>
</feature>
<dbReference type="GO" id="GO:0006303">
    <property type="term" value="P:double-strand break repair via nonhomologous end joining"/>
    <property type="evidence" value="ECO:0007669"/>
    <property type="project" value="UniProtKB-UniRule"/>
</dbReference>
<keyword evidence="2" id="KW-0227">DNA damage</keyword>
<proteinExistence type="inferred from homology"/>
<comment type="similarity">
    <text evidence="2">Belongs to the prokaryotic Ku family.</text>
</comment>
<evidence type="ECO:0000256" key="3">
    <source>
        <dbReference type="SAM" id="MobiDB-lite"/>
    </source>
</evidence>
<dbReference type="PANTHER" id="PTHR41251:SF1">
    <property type="entry name" value="NON-HOMOLOGOUS END JOINING PROTEIN KU"/>
    <property type="match status" value="1"/>
</dbReference>
<dbReference type="GO" id="GO:0003690">
    <property type="term" value="F:double-stranded DNA binding"/>
    <property type="evidence" value="ECO:0007669"/>
    <property type="project" value="UniProtKB-UniRule"/>
</dbReference>
<dbReference type="Proteomes" id="UP000779809">
    <property type="component" value="Unassembled WGS sequence"/>
</dbReference>
<evidence type="ECO:0000259" key="4">
    <source>
        <dbReference type="SMART" id="SM00559"/>
    </source>
</evidence>
<dbReference type="InterPro" id="IPR006164">
    <property type="entry name" value="DNA_bd_Ku70/Ku80"/>
</dbReference>
<dbReference type="PANTHER" id="PTHR41251">
    <property type="entry name" value="NON-HOMOLOGOUS END JOINING PROTEIN KU"/>
    <property type="match status" value="1"/>
</dbReference>
<keyword evidence="1 2" id="KW-0238">DNA-binding</keyword>
<dbReference type="Gene3D" id="2.40.290.10">
    <property type="match status" value="1"/>
</dbReference>
<dbReference type="InterPro" id="IPR016194">
    <property type="entry name" value="SPOC-like_C_dom_sf"/>
</dbReference>
<organism evidence="5 6">
    <name type="scientific">Candidatus Korobacter versatilis</name>
    <dbReference type="NCBI Taxonomy" id="658062"/>
    <lineage>
        <taxon>Bacteria</taxon>
        <taxon>Pseudomonadati</taxon>
        <taxon>Acidobacteriota</taxon>
        <taxon>Terriglobia</taxon>
        <taxon>Terriglobales</taxon>
        <taxon>Candidatus Korobacteraceae</taxon>
        <taxon>Candidatus Korobacter</taxon>
    </lineage>
</organism>
<dbReference type="CDD" id="cd00789">
    <property type="entry name" value="KU_like"/>
    <property type="match status" value="1"/>
</dbReference>